<sequence>MSDDRADDPEGRDDETPEEGDAEAPANGGRDAEEDWFEQALRDAGEDGEDLFSGEWAPDDLDDELPDPDAAARSESADRGADDLEAAFEDIADDERSEFDAAFDDLPEPDDDATFDDLPEPGEDDEFDGGRTTDADSADADAEPADADAQSASSPDSQARRDADAGRPDSEAPDADAGRPASEVSGADTPTDEREPSDDQGDDGGLFDTDFASALGDAPDLPGESDKGSPGGGPSGSGQSGGFGSGSSGFGGGGSGEFGGGGGEFDMATDDAGALGDLDDVGAPGAGSDFEQQDEAHESEIPRIELGVEGLDAMIQGGVPERSLMVAIGSAGTGKTTLGLQFLERGLEQGERAVYITLEESRSRVIRSATEKGFAYDEYAADGQLAVVDIDPVEMANSLQSIRSELPRLIRDFGASRLVLDSVSLLEMMYDDRAVRRNEIYDFTRSLKDAGVTTLLTSEASEDSAFASRHGIVEYLTDAVFVLQYVRPSDFRETRLAIEIQKIRDANHSRETKPYEITNEGINVYRQANIF</sequence>
<evidence type="ECO:0000256" key="1">
    <source>
        <dbReference type="ARBA" id="ARBA00022741"/>
    </source>
</evidence>
<comment type="caution">
    <text evidence="5">The sequence shown here is derived from an EMBL/GenBank/DDBJ whole genome shotgun (WGS) entry which is preliminary data.</text>
</comment>
<dbReference type="PANTHER" id="PTHR43637">
    <property type="entry name" value="UPF0273 PROTEIN TM_0370"/>
    <property type="match status" value="1"/>
</dbReference>
<feature type="compositionally biased region" description="Acidic residues" evidence="3">
    <location>
        <begin position="46"/>
        <end position="67"/>
    </location>
</feature>
<feature type="compositionally biased region" description="Low complexity" evidence="3">
    <location>
        <begin position="147"/>
        <end position="157"/>
    </location>
</feature>
<keyword evidence="6" id="KW-1185">Reference proteome</keyword>
<dbReference type="Pfam" id="PF06745">
    <property type="entry name" value="ATPase"/>
    <property type="match status" value="1"/>
</dbReference>
<evidence type="ECO:0000259" key="4">
    <source>
        <dbReference type="PROSITE" id="PS51146"/>
    </source>
</evidence>
<evidence type="ECO:0000256" key="2">
    <source>
        <dbReference type="ARBA" id="ARBA00022840"/>
    </source>
</evidence>
<dbReference type="InterPro" id="IPR027417">
    <property type="entry name" value="P-loop_NTPase"/>
</dbReference>
<dbReference type="Gene3D" id="3.40.50.300">
    <property type="entry name" value="P-loop containing nucleotide triphosphate hydrolases"/>
    <property type="match status" value="1"/>
</dbReference>
<protein>
    <submittedName>
        <fullName evidence="5">KaiC domain-containing protein</fullName>
    </submittedName>
</protein>
<organism evidence="5 6">
    <name type="scientific">Natronoarchaeum mannanilyticum</name>
    <dbReference type="NCBI Taxonomy" id="926360"/>
    <lineage>
        <taxon>Archaea</taxon>
        <taxon>Methanobacteriati</taxon>
        <taxon>Methanobacteriota</taxon>
        <taxon>Stenosarchaea group</taxon>
        <taxon>Halobacteria</taxon>
        <taxon>Halobacteriales</taxon>
        <taxon>Natronoarchaeaceae</taxon>
    </lineage>
</organism>
<feature type="compositionally biased region" description="Acidic residues" evidence="3">
    <location>
        <begin position="136"/>
        <end position="146"/>
    </location>
</feature>
<reference evidence="5 6" key="1">
    <citation type="journal article" date="2019" name="Int. J. Syst. Evol. Microbiol.">
        <title>The Global Catalogue of Microorganisms (GCM) 10K type strain sequencing project: providing services to taxonomists for standard genome sequencing and annotation.</title>
        <authorList>
            <consortium name="The Broad Institute Genomics Platform"/>
            <consortium name="The Broad Institute Genome Sequencing Center for Infectious Disease"/>
            <person name="Wu L."/>
            <person name="Ma J."/>
        </authorList>
    </citation>
    <scope>NUCLEOTIDE SEQUENCE [LARGE SCALE GENOMIC DNA]</scope>
    <source>
        <strain evidence="5 6">JCM 16328</strain>
    </source>
</reference>
<feature type="compositionally biased region" description="Basic and acidic residues" evidence="3">
    <location>
        <begin position="70"/>
        <end position="82"/>
    </location>
</feature>
<dbReference type="InterPro" id="IPR010624">
    <property type="entry name" value="KaiC_dom"/>
</dbReference>
<name>A0AAV3TBD5_9EURY</name>
<evidence type="ECO:0000313" key="6">
    <source>
        <dbReference type="Proteomes" id="UP001500420"/>
    </source>
</evidence>
<keyword evidence="1" id="KW-0547">Nucleotide-binding</keyword>
<dbReference type="InterPro" id="IPR022420">
    <property type="entry name" value="Circ_KaiC_arc"/>
</dbReference>
<evidence type="ECO:0000256" key="3">
    <source>
        <dbReference type="SAM" id="MobiDB-lite"/>
    </source>
</evidence>
<feature type="region of interest" description="Disordered" evidence="3">
    <location>
        <begin position="1"/>
        <end position="299"/>
    </location>
</feature>
<feature type="compositionally biased region" description="Low complexity" evidence="3">
    <location>
        <begin position="270"/>
        <end position="287"/>
    </location>
</feature>
<dbReference type="InterPro" id="IPR014774">
    <property type="entry name" value="KaiC-like_dom"/>
</dbReference>
<dbReference type="PROSITE" id="PS51146">
    <property type="entry name" value="KAIC"/>
    <property type="match status" value="1"/>
</dbReference>
<feature type="compositionally biased region" description="Basic and acidic residues" evidence="3">
    <location>
        <begin position="158"/>
        <end position="170"/>
    </location>
</feature>
<dbReference type="NCBIfam" id="TIGR03880">
    <property type="entry name" value="KaiC_arch_3"/>
    <property type="match status" value="1"/>
</dbReference>
<dbReference type="SUPFAM" id="SSF52540">
    <property type="entry name" value="P-loop containing nucleoside triphosphate hydrolases"/>
    <property type="match status" value="1"/>
</dbReference>
<feature type="domain" description="KaiC" evidence="4">
    <location>
        <begin position="302"/>
        <end position="531"/>
    </location>
</feature>
<feature type="compositionally biased region" description="Acidic residues" evidence="3">
    <location>
        <begin position="83"/>
        <end position="127"/>
    </location>
</feature>
<dbReference type="EMBL" id="BAAADV010000004">
    <property type="protein sequence ID" value="GAA0674496.1"/>
    <property type="molecule type" value="Genomic_DNA"/>
</dbReference>
<dbReference type="PANTHER" id="PTHR43637:SF1">
    <property type="entry name" value="UPF0273 PROTEIN TM_0370"/>
    <property type="match status" value="1"/>
</dbReference>
<gene>
    <name evidence="5" type="ORF">GCM10009020_22380</name>
</gene>
<evidence type="ECO:0000313" key="5">
    <source>
        <dbReference type="EMBL" id="GAA0674496.1"/>
    </source>
</evidence>
<feature type="compositionally biased region" description="Gly residues" evidence="3">
    <location>
        <begin position="229"/>
        <end position="264"/>
    </location>
</feature>
<keyword evidence="2" id="KW-0067">ATP-binding</keyword>
<dbReference type="AlphaFoldDB" id="A0AAV3TBD5"/>
<dbReference type="GO" id="GO:0005524">
    <property type="term" value="F:ATP binding"/>
    <property type="evidence" value="ECO:0007669"/>
    <property type="project" value="UniProtKB-KW"/>
</dbReference>
<dbReference type="CDD" id="cd01124">
    <property type="entry name" value="KaiC-like"/>
    <property type="match status" value="1"/>
</dbReference>
<feature type="compositionally biased region" description="Acidic residues" evidence="3">
    <location>
        <begin position="1"/>
        <end position="22"/>
    </location>
</feature>
<accession>A0AAV3TBD5</accession>
<proteinExistence type="predicted"/>
<dbReference type="Proteomes" id="UP001500420">
    <property type="component" value="Unassembled WGS sequence"/>
</dbReference>